<organism evidence="1 2">
    <name type="scientific">Trichocladium antarcticum</name>
    <dbReference type="NCBI Taxonomy" id="1450529"/>
    <lineage>
        <taxon>Eukaryota</taxon>
        <taxon>Fungi</taxon>
        <taxon>Dikarya</taxon>
        <taxon>Ascomycota</taxon>
        <taxon>Pezizomycotina</taxon>
        <taxon>Sordariomycetes</taxon>
        <taxon>Sordariomycetidae</taxon>
        <taxon>Sordariales</taxon>
        <taxon>Chaetomiaceae</taxon>
        <taxon>Trichocladium</taxon>
    </lineage>
</organism>
<sequence length="118" mass="13196">MGACEARKVRVSAISPCHHGSCSIASCFATSARWNTDNSEYRPVQQISGNAHDDSYKTDHRAVKPKTLRAVRYDHPDRLVVTVRLLVACRANCPGQPDPPPTSLAQRVDQEYLDRMQF</sequence>
<dbReference type="Proteomes" id="UP001304895">
    <property type="component" value="Unassembled WGS sequence"/>
</dbReference>
<name>A0AAN6UFH1_9PEZI</name>
<evidence type="ECO:0000313" key="1">
    <source>
        <dbReference type="EMBL" id="KAK4131651.1"/>
    </source>
</evidence>
<protein>
    <submittedName>
        <fullName evidence="1">Uncharacterized protein</fullName>
    </submittedName>
</protein>
<reference evidence="1" key="1">
    <citation type="journal article" date="2023" name="Mol. Phylogenet. Evol.">
        <title>Genome-scale phylogeny and comparative genomics of the fungal order Sordariales.</title>
        <authorList>
            <person name="Hensen N."/>
            <person name="Bonometti L."/>
            <person name="Westerberg I."/>
            <person name="Brannstrom I.O."/>
            <person name="Guillou S."/>
            <person name="Cros-Aarteil S."/>
            <person name="Calhoun S."/>
            <person name="Haridas S."/>
            <person name="Kuo A."/>
            <person name="Mondo S."/>
            <person name="Pangilinan J."/>
            <person name="Riley R."/>
            <person name="LaButti K."/>
            <person name="Andreopoulos B."/>
            <person name="Lipzen A."/>
            <person name="Chen C."/>
            <person name="Yan M."/>
            <person name="Daum C."/>
            <person name="Ng V."/>
            <person name="Clum A."/>
            <person name="Steindorff A."/>
            <person name="Ohm R.A."/>
            <person name="Martin F."/>
            <person name="Silar P."/>
            <person name="Natvig D.O."/>
            <person name="Lalanne C."/>
            <person name="Gautier V."/>
            <person name="Ament-Velasquez S.L."/>
            <person name="Kruys A."/>
            <person name="Hutchinson M.I."/>
            <person name="Powell A.J."/>
            <person name="Barry K."/>
            <person name="Miller A.N."/>
            <person name="Grigoriev I.V."/>
            <person name="Debuchy R."/>
            <person name="Gladieux P."/>
            <person name="Hiltunen Thoren M."/>
            <person name="Johannesson H."/>
        </authorList>
    </citation>
    <scope>NUCLEOTIDE SEQUENCE</scope>
    <source>
        <strain evidence="1">CBS 123565</strain>
    </source>
</reference>
<keyword evidence="2" id="KW-1185">Reference proteome</keyword>
<dbReference type="AlphaFoldDB" id="A0AAN6UFH1"/>
<proteinExistence type="predicted"/>
<dbReference type="EMBL" id="MU853422">
    <property type="protein sequence ID" value="KAK4131651.1"/>
    <property type="molecule type" value="Genomic_DNA"/>
</dbReference>
<evidence type="ECO:0000313" key="2">
    <source>
        <dbReference type="Proteomes" id="UP001304895"/>
    </source>
</evidence>
<dbReference type="PROSITE" id="PS51257">
    <property type="entry name" value="PROKAR_LIPOPROTEIN"/>
    <property type="match status" value="1"/>
</dbReference>
<accession>A0AAN6UFH1</accession>
<reference evidence="1" key="2">
    <citation type="submission" date="2023-05" db="EMBL/GenBank/DDBJ databases">
        <authorList>
            <consortium name="Lawrence Berkeley National Laboratory"/>
            <person name="Steindorff A."/>
            <person name="Hensen N."/>
            <person name="Bonometti L."/>
            <person name="Westerberg I."/>
            <person name="Brannstrom I.O."/>
            <person name="Guillou S."/>
            <person name="Cros-Aarteil S."/>
            <person name="Calhoun S."/>
            <person name="Haridas S."/>
            <person name="Kuo A."/>
            <person name="Mondo S."/>
            <person name="Pangilinan J."/>
            <person name="Riley R."/>
            <person name="Labutti K."/>
            <person name="Andreopoulos B."/>
            <person name="Lipzen A."/>
            <person name="Chen C."/>
            <person name="Yanf M."/>
            <person name="Daum C."/>
            <person name="Ng V."/>
            <person name="Clum A."/>
            <person name="Ohm R."/>
            <person name="Martin F."/>
            <person name="Silar P."/>
            <person name="Natvig D."/>
            <person name="Lalanne C."/>
            <person name="Gautier V."/>
            <person name="Ament-Velasquez S.L."/>
            <person name="Kruys A."/>
            <person name="Hutchinson M.I."/>
            <person name="Powell A.J."/>
            <person name="Barry K."/>
            <person name="Miller A.N."/>
            <person name="Grigoriev I.V."/>
            <person name="Debuchy R."/>
            <person name="Gladieux P."/>
            <person name="Thoren M.H."/>
            <person name="Johannesson H."/>
        </authorList>
    </citation>
    <scope>NUCLEOTIDE SEQUENCE</scope>
    <source>
        <strain evidence="1">CBS 123565</strain>
    </source>
</reference>
<gene>
    <name evidence="1" type="ORF">BT67DRAFT_145553</name>
</gene>
<comment type="caution">
    <text evidence="1">The sequence shown here is derived from an EMBL/GenBank/DDBJ whole genome shotgun (WGS) entry which is preliminary data.</text>
</comment>